<protein>
    <submittedName>
        <fullName evidence="1">Uncharacterized protein</fullName>
    </submittedName>
</protein>
<keyword evidence="2" id="KW-1185">Reference proteome</keyword>
<reference evidence="2" key="1">
    <citation type="submission" date="2016-11" db="EMBL/GenBank/DDBJ databases">
        <authorList>
            <person name="Varghese N."/>
            <person name="Submissions S."/>
        </authorList>
    </citation>
    <scope>NUCLEOTIDE SEQUENCE [LARGE SCALE GENOMIC DNA]</scope>
    <source>
        <strain evidence="2">CGMCC 1.10835</strain>
    </source>
</reference>
<dbReference type="STRING" id="564117.SAMN05216369_0471"/>
<gene>
    <name evidence="1" type="ORF">SAMN05216369_0471</name>
</gene>
<sequence length="59" mass="6803">MAEPKRHRDVLERVLGGVNHDALLLSLQAKMLECFVNSRHFIALLPKIRSFYSVLILRS</sequence>
<evidence type="ECO:0000313" key="2">
    <source>
        <dbReference type="Proteomes" id="UP000184497"/>
    </source>
</evidence>
<evidence type="ECO:0000313" key="1">
    <source>
        <dbReference type="EMBL" id="SHK11049.1"/>
    </source>
</evidence>
<proteinExistence type="predicted"/>
<organism evidence="1 2">
    <name type="scientific">Marinobacter antarcticus</name>
    <dbReference type="NCBI Taxonomy" id="564117"/>
    <lineage>
        <taxon>Bacteria</taxon>
        <taxon>Pseudomonadati</taxon>
        <taxon>Pseudomonadota</taxon>
        <taxon>Gammaproteobacteria</taxon>
        <taxon>Pseudomonadales</taxon>
        <taxon>Marinobacteraceae</taxon>
        <taxon>Marinobacter</taxon>
    </lineage>
</organism>
<dbReference type="EMBL" id="FRAQ01000001">
    <property type="protein sequence ID" value="SHK11049.1"/>
    <property type="molecule type" value="Genomic_DNA"/>
</dbReference>
<name>A0A1M6PSV9_9GAMM</name>
<dbReference type="AlphaFoldDB" id="A0A1M6PSV9"/>
<accession>A0A1M6PSV9</accession>
<dbReference type="Proteomes" id="UP000184497">
    <property type="component" value="Unassembled WGS sequence"/>
</dbReference>